<feature type="domain" description="CMP/dCMP-type deaminase" evidence="5">
    <location>
        <begin position="33"/>
        <end position="163"/>
    </location>
</feature>
<dbReference type="GO" id="GO:0005829">
    <property type="term" value="C:cytosol"/>
    <property type="evidence" value="ECO:0007669"/>
    <property type="project" value="TreeGrafter"/>
</dbReference>
<dbReference type="NCBIfam" id="NF004064">
    <property type="entry name" value="PRK05578.1"/>
    <property type="match status" value="1"/>
</dbReference>
<evidence type="ECO:0000256" key="2">
    <source>
        <dbReference type="ARBA" id="ARBA00022723"/>
    </source>
</evidence>
<reference evidence="6 7" key="1">
    <citation type="journal article" date="2015" name="Nature">
        <title>rRNA introns, odd ribosomes, and small enigmatic genomes across a large radiation of phyla.</title>
        <authorList>
            <person name="Brown C.T."/>
            <person name="Hug L.A."/>
            <person name="Thomas B.C."/>
            <person name="Sharon I."/>
            <person name="Castelle C.J."/>
            <person name="Singh A."/>
            <person name="Wilkins M.J."/>
            <person name="Williams K.H."/>
            <person name="Banfield J.F."/>
        </authorList>
    </citation>
    <scope>NUCLEOTIDE SEQUENCE [LARGE SCALE GENOMIC DNA]</scope>
</reference>
<accession>A0A837I8K0</accession>
<dbReference type="GO" id="GO:0072527">
    <property type="term" value="P:pyrimidine-containing compound metabolic process"/>
    <property type="evidence" value="ECO:0007669"/>
    <property type="project" value="UniProtKB-ARBA"/>
</dbReference>
<dbReference type="Pfam" id="PF00383">
    <property type="entry name" value="dCMP_cyt_deam_1"/>
    <property type="match status" value="1"/>
</dbReference>
<evidence type="ECO:0000256" key="4">
    <source>
        <dbReference type="ARBA" id="ARBA00022833"/>
    </source>
</evidence>
<dbReference type="InterPro" id="IPR050202">
    <property type="entry name" value="Cyt/Deoxycyt_deaminase"/>
</dbReference>
<organism evidence="6 7">
    <name type="scientific">Candidatus Woesebacteria bacterium GW2011_GWA1_44_23</name>
    <dbReference type="NCBI Taxonomy" id="1618558"/>
    <lineage>
        <taxon>Bacteria</taxon>
        <taxon>Candidatus Woeseibacteriota</taxon>
    </lineage>
</organism>
<dbReference type="PANTHER" id="PTHR11644:SF2">
    <property type="entry name" value="CYTIDINE DEAMINASE"/>
    <property type="match status" value="1"/>
</dbReference>
<comment type="caution">
    <text evidence="6">The sequence shown here is derived from an EMBL/GenBank/DDBJ whole genome shotgun (WGS) entry which is preliminary data.</text>
</comment>
<proteinExistence type="inferred from homology"/>
<dbReference type="AlphaFoldDB" id="A0A837I8K0"/>
<name>A0A837I8K0_9BACT</name>
<evidence type="ECO:0000259" key="5">
    <source>
        <dbReference type="PROSITE" id="PS51747"/>
    </source>
</evidence>
<dbReference type="EMBL" id="LCIL01000008">
    <property type="protein sequence ID" value="KKT54241.1"/>
    <property type="molecule type" value="Genomic_DNA"/>
</dbReference>
<dbReference type="InterPro" id="IPR016192">
    <property type="entry name" value="APOBEC/CMP_deaminase_Zn-bd"/>
</dbReference>
<evidence type="ECO:0000313" key="6">
    <source>
        <dbReference type="EMBL" id="KKT54241.1"/>
    </source>
</evidence>
<dbReference type="PANTHER" id="PTHR11644">
    <property type="entry name" value="CYTIDINE DEAMINASE"/>
    <property type="match status" value="1"/>
</dbReference>
<dbReference type="GO" id="GO:0004126">
    <property type="term" value="F:cytidine deaminase activity"/>
    <property type="evidence" value="ECO:0007669"/>
    <property type="project" value="UniProtKB-ARBA"/>
</dbReference>
<gene>
    <name evidence="6" type="ORF">UW47_C0008G0040</name>
</gene>
<dbReference type="PROSITE" id="PS00903">
    <property type="entry name" value="CYT_DCMP_DEAMINASES_1"/>
    <property type="match status" value="1"/>
</dbReference>
<evidence type="ECO:0000256" key="1">
    <source>
        <dbReference type="ARBA" id="ARBA00006576"/>
    </source>
</evidence>
<dbReference type="Proteomes" id="UP000034525">
    <property type="component" value="Unassembled WGS sequence"/>
</dbReference>
<dbReference type="GO" id="GO:0008270">
    <property type="term" value="F:zinc ion binding"/>
    <property type="evidence" value="ECO:0007669"/>
    <property type="project" value="InterPro"/>
</dbReference>
<dbReference type="InterPro" id="IPR016193">
    <property type="entry name" value="Cytidine_deaminase-like"/>
</dbReference>
<evidence type="ECO:0000256" key="3">
    <source>
        <dbReference type="ARBA" id="ARBA00022801"/>
    </source>
</evidence>
<keyword evidence="4" id="KW-0862">Zinc</keyword>
<keyword evidence="3" id="KW-0378">Hydrolase</keyword>
<dbReference type="CDD" id="cd01283">
    <property type="entry name" value="cytidine_deaminase"/>
    <property type="match status" value="1"/>
</dbReference>
<dbReference type="InterPro" id="IPR002125">
    <property type="entry name" value="CMP_dCMP_dom"/>
</dbReference>
<dbReference type="GO" id="GO:0055086">
    <property type="term" value="P:nucleobase-containing small molecule metabolic process"/>
    <property type="evidence" value="ECO:0007669"/>
    <property type="project" value="UniProtKB-ARBA"/>
</dbReference>
<keyword evidence="2" id="KW-0479">Metal-binding</keyword>
<dbReference type="PROSITE" id="PS51747">
    <property type="entry name" value="CYT_DCMP_DEAMINASES_2"/>
    <property type="match status" value="1"/>
</dbReference>
<dbReference type="Gene3D" id="3.40.140.10">
    <property type="entry name" value="Cytidine Deaminase, domain 2"/>
    <property type="match status" value="1"/>
</dbReference>
<comment type="similarity">
    <text evidence="1">Belongs to the cytidine and deoxycytidylate deaminase family.</text>
</comment>
<protein>
    <submittedName>
        <fullName evidence="6">Cytidine deaminase</fullName>
    </submittedName>
</protein>
<dbReference type="GO" id="GO:0042802">
    <property type="term" value="F:identical protein binding"/>
    <property type="evidence" value="ECO:0007669"/>
    <property type="project" value="UniProtKB-ARBA"/>
</dbReference>
<evidence type="ECO:0000313" key="7">
    <source>
        <dbReference type="Proteomes" id="UP000034525"/>
    </source>
</evidence>
<sequence length="167" mass="18154">MERYSDRIWTPSEADLLAEYKFIKSEVKELGKDVIDALVSCSVSYRRRAYTPYSHYNVGASLLTTDGQIFGGCNSESVAYSPTNHAEGSAIAAANSEGASIPNRKFIRAVAVCAKGNSGPCGECLQRIVEHTDNCLIIVADTEGEVVRITSLKAIFPYNFNPSHLGK</sequence>
<dbReference type="SUPFAM" id="SSF53927">
    <property type="entry name" value="Cytidine deaminase-like"/>
    <property type="match status" value="1"/>
</dbReference>